<accession>A0A2T8HJT2</accession>
<dbReference type="PANTHER" id="PTHR43682:SF1">
    <property type="entry name" value="LACTATE UTILIZATION PROTEIN C"/>
    <property type="match status" value="1"/>
</dbReference>
<feature type="domain" description="LUD" evidence="1">
    <location>
        <begin position="108"/>
        <end position="210"/>
    </location>
</feature>
<proteinExistence type="predicted"/>
<dbReference type="Pfam" id="PF02589">
    <property type="entry name" value="LUD_dom"/>
    <property type="match status" value="1"/>
</dbReference>
<organism evidence="2 3">
    <name type="scientific">Sphingobacterium corticibacter</name>
    <dbReference type="NCBI Taxonomy" id="2171749"/>
    <lineage>
        <taxon>Bacteria</taxon>
        <taxon>Pseudomonadati</taxon>
        <taxon>Bacteroidota</taxon>
        <taxon>Sphingobacteriia</taxon>
        <taxon>Sphingobacteriales</taxon>
        <taxon>Sphingobacteriaceae</taxon>
        <taxon>Sphingobacterium</taxon>
    </lineage>
</organism>
<dbReference type="Gene3D" id="3.40.50.10420">
    <property type="entry name" value="NagB/RpiA/CoA transferase-like"/>
    <property type="match status" value="1"/>
</dbReference>
<dbReference type="EMBL" id="QDKG01000002">
    <property type="protein sequence ID" value="PVH25704.1"/>
    <property type="molecule type" value="Genomic_DNA"/>
</dbReference>
<dbReference type="Proteomes" id="UP000245627">
    <property type="component" value="Unassembled WGS sequence"/>
</dbReference>
<dbReference type="SUPFAM" id="SSF100950">
    <property type="entry name" value="NagB/RpiA/CoA transferase-like"/>
    <property type="match status" value="1"/>
</dbReference>
<dbReference type="OrthoDB" id="9794157at2"/>
<sequence length="215" mass="24027">MNIRNTTAKEKMLKQIRQALLHKRDNPYPDFEDTPLYADEEEALDVTFAHEFTAAGGHFIYCDGEVDLIENLVVLVEKLQLTKIAVWEPQLQSLLDQYGFPCLRSDQDLDQVEIGITSCESLIARTGSVLLSNASPSGRRLSIFAPVHIVFATASQLVMDLKHAYKKVQDRYPNEIPSMLTTITGPSASNAIGYTAMDGGHGPEQCYVFLTEDRF</sequence>
<evidence type="ECO:0000313" key="2">
    <source>
        <dbReference type="EMBL" id="PVH25704.1"/>
    </source>
</evidence>
<protein>
    <recommendedName>
        <fullName evidence="1">LUD domain-containing protein</fullName>
    </recommendedName>
</protein>
<comment type="caution">
    <text evidence="2">The sequence shown here is derived from an EMBL/GenBank/DDBJ whole genome shotgun (WGS) entry which is preliminary data.</text>
</comment>
<keyword evidence="3" id="KW-1185">Reference proteome</keyword>
<dbReference type="PANTHER" id="PTHR43682">
    <property type="entry name" value="LACTATE UTILIZATION PROTEIN C"/>
    <property type="match status" value="1"/>
</dbReference>
<reference evidence="2 3" key="1">
    <citation type="submission" date="2018-04" db="EMBL/GenBank/DDBJ databases">
        <title>Sphingobacterium cortibacter sp. nov.</title>
        <authorList>
            <person name="Li Y."/>
        </authorList>
    </citation>
    <scope>NUCLEOTIDE SEQUENCE [LARGE SCALE GENOMIC DNA]</scope>
    <source>
        <strain evidence="2 3">2c-3</strain>
    </source>
</reference>
<evidence type="ECO:0000313" key="3">
    <source>
        <dbReference type="Proteomes" id="UP000245627"/>
    </source>
</evidence>
<name>A0A2T8HJT2_9SPHI</name>
<gene>
    <name evidence="2" type="ORF">DC487_07115</name>
</gene>
<dbReference type="InterPro" id="IPR037171">
    <property type="entry name" value="NagB/RpiA_transferase-like"/>
</dbReference>
<dbReference type="InterPro" id="IPR024185">
    <property type="entry name" value="FTHF_cligase-like_sf"/>
</dbReference>
<dbReference type="RefSeq" id="WP_116775275.1">
    <property type="nucleotide sequence ID" value="NZ_QDKG01000002.1"/>
</dbReference>
<dbReference type="AlphaFoldDB" id="A0A2T8HJT2"/>
<evidence type="ECO:0000259" key="1">
    <source>
        <dbReference type="Pfam" id="PF02589"/>
    </source>
</evidence>
<dbReference type="InterPro" id="IPR003741">
    <property type="entry name" value="LUD_dom"/>
</dbReference>